<dbReference type="AlphaFoldDB" id="A0A4Y2U0L0"/>
<evidence type="ECO:0000313" key="2">
    <source>
        <dbReference type="Proteomes" id="UP000499080"/>
    </source>
</evidence>
<organism evidence="1 2">
    <name type="scientific">Araneus ventricosus</name>
    <name type="common">Orbweaver spider</name>
    <name type="synonym">Epeira ventricosa</name>
    <dbReference type="NCBI Taxonomy" id="182803"/>
    <lineage>
        <taxon>Eukaryota</taxon>
        <taxon>Metazoa</taxon>
        <taxon>Ecdysozoa</taxon>
        <taxon>Arthropoda</taxon>
        <taxon>Chelicerata</taxon>
        <taxon>Arachnida</taxon>
        <taxon>Araneae</taxon>
        <taxon>Araneomorphae</taxon>
        <taxon>Entelegynae</taxon>
        <taxon>Araneoidea</taxon>
        <taxon>Araneidae</taxon>
        <taxon>Araneus</taxon>
    </lineage>
</organism>
<protein>
    <submittedName>
        <fullName evidence="1">Uncharacterized protein</fullName>
    </submittedName>
</protein>
<evidence type="ECO:0000313" key="1">
    <source>
        <dbReference type="EMBL" id="GBO05147.1"/>
    </source>
</evidence>
<dbReference type="Proteomes" id="UP000499080">
    <property type="component" value="Unassembled WGS sequence"/>
</dbReference>
<accession>A0A4Y2U0L0</accession>
<dbReference type="EMBL" id="BGPR01031872">
    <property type="protein sequence ID" value="GBO05147.1"/>
    <property type="molecule type" value="Genomic_DNA"/>
</dbReference>
<sequence length="587" mass="65176">MSTSLEMWVPPPLSCSSSENYEVRPKIALMVLQKKDVLSTIFPPSPDPSLKSLLYIYLSYLGSEYVLDPQIFNSSSLLVISLSRSEYFFSTLPRSPLSSPPSLSLYVPEEYFSTPQIPSFQLPPSLSLYPRVRNISRPAQILSQGPSFIYSLSGRNFSTLPQIPSLQGPSIIVSLFRGPEFSVPRSSLSAHSFMLFSGSGMFSTSQILSQVPRPFISLARWKFLDPPQSLSQSSPLSLCRVRRVFSPIPVPRLSAPLHFSFVGQNDFSSPPRDPLSGPSFIVSFSGPGMYSHPPPDPSLSPSTHLSLCASPGVFLDPQIPLLILFLVSLYPVRFSRPQILQLSAPLPSLSLFVPGPGCISRPSPDPSQSPPSLSLCCRYRIFLDPPPPEPLSSSHLSFSFRGRVFPLPAPPDPLLESSFIILWPKSELFARSRPQLCSTLYVSLFVRSGYFSTPQSLSLRSLLHLSLYAEVKMFLEPSTEPSLISFISLFVGVRKFSRSPDPQLSTPPFCISLYPGRNVSRPPEFSLSTPSSLSLYIRYSQASLPDLPLYSRSSFIISLCRVQEIFLDPPITLSQLHLFRYLCFRGQ</sequence>
<keyword evidence="2" id="KW-1185">Reference proteome</keyword>
<comment type="caution">
    <text evidence="1">The sequence shown here is derived from an EMBL/GenBank/DDBJ whole genome shotgun (WGS) entry which is preliminary data.</text>
</comment>
<name>A0A4Y2U0L0_ARAVE</name>
<gene>
    <name evidence="1" type="ORF">AVEN_254963_1</name>
</gene>
<proteinExistence type="predicted"/>
<reference evidence="1 2" key="1">
    <citation type="journal article" date="2019" name="Sci. Rep.">
        <title>Orb-weaving spider Araneus ventricosus genome elucidates the spidroin gene catalogue.</title>
        <authorList>
            <person name="Kono N."/>
            <person name="Nakamura H."/>
            <person name="Ohtoshi R."/>
            <person name="Moran D.A.P."/>
            <person name="Shinohara A."/>
            <person name="Yoshida Y."/>
            <person name="Fujiwara M."/>
            <person name="Mori M."/>
            <person name="Tomita M."/>
            <person name="Arakawa K."/>
        </authorList>
    </citation>
    <scope>NUCLEOTIDE SEQUENCE [LARGE SCALE GENOMIC DNA]</scope>
</reference>